<dbReference type="SUPFAM" id="SSF51261">
    <property type="entry name" value="Duplicated hybrid motif"/>
    <property type="match status" value="1"/>
</dbReference>
<organism evidence="4 5">
    <name type="scientific">Roseisolibacter agri</name>
    <dbReference type="NCBI Taxonomy" id="2014610"/>
    <lineage>
        <taxon>Bacteria</taxon>
        <taxon>Pseudomonadati</taxon>
        <taxon>Gemmatimonadota</taxon>
        <taxon>Gemmatimonadia</taxon>
        <taxon>Gemmatimonadales</taxon>
        <taxon>Gemmatimonadaceae</taxon>
        <taxon>Roseisolibacter</taxon>
    </lineage>
</organism>
<comment type="caution">
    <text evidence="4">The sequence shown here is derived from an EMBL/GenBank/DDBJ whole genome shotgun (WGS) entry which is preliminary data.</text>
</comment>
<dbReference type="Proteomes" id="UP001161325">
    <property type="component" value="Unassembled WGS sequence"/>
</dbReference>
<dbReference type="RefSeq" id="WP_284352541.1">
    <property type="nucleotide sequence ID" value="NZ_BRXS01000007.1"/>
</dbReference>
<dbReference type="Pfam" id="PF01551">
    <property type="entry name" value="Peptidase_M23"/>
    <property type="match status" value="1"/>
</dbReference>
<reference evidence="4" key="1">
    <citation type="submission" date="2022-08" db="EMBL/GenBank/DDBJ databases">
        <title>Draft genome sequencing of Roseisolibacter agri AW1220.</title>
        <authorList>
            <person name="Tobiishi Y."/>
            <person name="Tonouchi A."/>
        </authorList>
    </citation>
    <scope>NUCLEOTIDE SEQUENCE</scope>
    <source>
        <strain evidence="4">AW1220</strain>
    </source>
</reference>
<evidence type="ECO:0000256" key="2">
    <source>
        <dbReference type="SAM" id="SignalP"/>
    </source>
</evidence>
<dbReference type="AlphaFoldDB" id="A0AA37QLN4"/>
<sequence>MRGGARAAWTAALPALLLAAPAIAQQPPSAAARVRAQREELERVRQERSALEARMKTLQSTAHDLREEVANLDRQADATSRLVAALDRQLLTIDDEVQDATTRLERAERELSTKQIGLRRRLVEIYKRGPLWEAEAYLSAASFGDLVARYKYLHELARRDRSLVRRVEELRNTVAGQRALLVQLQGELARNRADKSAEEQRMRALESAGARNLRQVQEQADRTRQRLAQIARDEQRIAGLISSLESARRRAETRPNARPAAPSTLKTSDLGRLDWPVNGTLLYRFGRVRNANNTTTRWNGVGIGAPEGTAVKSVASGEVMVAEPIGTYGLTVIVQHGGGDYSVYGSLGRADVRKGQTVTKGQTVGTVGAADPEMPAHLHFEVRPQGRAVDPLEWLQRRR</sequence>
<name>A0AA37QLN4_9BACT</name>
<dbReference type="GO" id="GO:0004222">
    <property type="term" value="F:metalloendopeptidase activity"/>
    <property type="evidence" value="ECO:0007669"/>
    <property type="project" value="TreeGrafter"/>
</dbReference>
<evidence type="ECO:0000313" key="4">
    <source>
        <dbReference type="EMBL" id="GLC28118.1"/>
    </source>
</evidence>
<gene>
    <name evidence="4" type="ORF">rosag_46310</name>
</gene>
<feature type="coiled-coil region" evidence="1">
    <location>
        <begin position="153"/>
        <end position="233"/>
    </location>
</feature>
<dbReference type="PANTHER" id="PTHR21666:SF270">
    <property type="entry name" value="MUREIN HYDROLASE ACTIVATOR ENVC"/>
    <property type="match status" value="1"/>
</dbReference>
<feature type="domain" description="M23ase beta-sheet core" evidence="3">
    <location>
        <begin position="297"/>
        <end position="391"/>
    </location>
</feature>
<dbReference type="InterPro" id="IPR016047">
    <property type="entry name" value="M23ase_b-sheet_dom"/>
</dbReference>
<dbReference type="CDD" id="cd12797">
    <property type="entry name" value="M23_peptidase"/>
    <property type="match status" value="1"/>
</dbReference>
<dbReference type="Gene3D" id="6.10.250.3150">
    <property type="match status" value="1"/>
</dbReference>
<dbReference type="Gene3D" id="2.70.70.10">
    <property type="entry name" value="Glucose Permease (Domain IIA)"/>
    <property type="match status" value="1"/>
</dbReference>
<dbReference type="PANTHER" id="PTHR21666">
    <property type="entry name" value="PEPTIDASE-RELATED"/>
    <property type="match status" value="1"/>
</dbReference>
<dbReference type="InterPro" id="IPR011055">
    <property type="entry name" value="Dup_hybrid_motif"/>
</dbReference>
<dbReference type="EMBL" id="BRXS01000007">
    <property type="protein sequence ID" value="GLC28118.1"/>
    <property type="molecule type" value="Genomic_DNA"/>
</dbReference>
<keyword evidence="2" id="KW-0732">Signal</keyword>
<dbReference type="InterPro" id="IPR050570">
    <property type="entry name" value="Cell_wall_metabolism_enzyme"/>
</dbReference>
<feature type="signal peptide" evidence="2">
    <location>
        <begin position="1"/>
        <end position="24"/>
    </location>
</feature>
<protein>
    <submittedName>
        <fullName evidence="4">Peptidase M23</fullName>
    </submittedName>
</protein>
<keyword evidence="1" id="KW-0175">Coiled coil</keyword>
<evidence type="ECO:0000259" key="3">
    <source>
        <dbReference type="Pfam" id="PF01551"/>
    </source>
</evidence>
<evidence type="ECO:0000313" key="5">
    <source>
        <dbReference type="Proteomes" id="UP001161325"/>
    </source>
</evidence>
<feature type="coiled-coil region" evidence="1">
    <location>
        <begin position="34"/>
        <end position="110"/>
    </location>
</feature>
<evidence type="ECO:0000256" key="1">
    <source>
        <dbReference type="SAM" id="Coils"/>
    </source>
</evidence>
<accession>A0AA37QLN4</accession>
<keyword evidence="5" id="KW-1185">Reference proteome</keyword>
<proteinExistence type="predicted"/>
<feature type="chain" id="PRO_5041437788" evidence="2">
    <location>
        <begin position="25"/>
        <end position="399"/>
    </location>
</feature>